<dbReference type="PANTHER" id="PTHR45188:SF2">
    <property type="entry name" value="DNAJ HOMOLOG SUBFAMILY C MEMBER 7"/>
    <property type="match status" value="1"/>
</dbReference>
<evidence type="ECO:0000256" key="2">
    <source>
        <dbReference type="PROSITE-ProRule" id="PRU00339"/>
    </source>
</evidence>
<name>A0A848IWB2_9BACT</name>
<dbReference type="SMART" id="SM00028">
    <property type="entry name" value="TPR"/>
    <property type="match status" value="4"/>
</dbReference>
<dbReference type="SUPFAM" id="SSF48452">
    <property type="entry name" value="TPR-like"/>
    <property type="match status" value="1"/>
</dbReference>
<gene>
    <name evidence="3" type="ORF">HH304_03955</name>
</gene>
<evidence type="ECO:0000313" key="4">
    <source>
        <dbReference type="Proteomes" id="UP000559010"/>
    </source>
</evidence>
<protein>
    <recommendedName>
        <fullName evidence="5">Tetratricopeptide repeat protein</fullName>
    </recommendedName>
</protein>
<dbReference type="InterPro" id="IPR011990">
    <property type="entry name" value="TPR-like_helical_dom_sf"/>
</dbReference>
<dbReference type="RefSeq" id="WP_169678163.1">
    <property type="nucleotide sequence ID" value="NZ_JABBNU010000002.1"/>
</dbReference>
<evidence type="ECO:0008006" key="5">
    <source>
        <dbReference type="Google" id="ProtNLM"/>
    </source>
</evidence>
<reference evidence="3 4" key="1">
    <citation type="submission" date="2020-04" db="EMBL/GenBank/DDBJ databases">
        <title>Flammeovirgaceae bacterium KN852 isolated from deep sea.</title>
        <authorList>
            <person name="Zhang D.-C."/>
        </authorList>
    </citation>
    <scope>NUCLEOTIDE SEQUENCE [LARGE SCALE GENOMIC DNA]</scope>
    <source>
        <strain evidence="3 4">KN852</strain>
    </source>
</reference>
<dbReference type="Proteomes" id="UP000559010">
    <property type="component" value="Unassembled WGS sequence"/>
</dbReference>
<dbReference type="EMBL" id="JABBNU010000002">
    <property type="protein sequence ID" value="NMM47541.1"/>
    <property type="molecule type" value="Genomic_DNA"/>
</dbReference>
<dbReference type="Pfam" id="PF13181">
    <property type="entry name" value="TPR_8"/>
    <property type="match status" value="1"/>
</dbReference>
<dbReference type="Pfam" id="PF14559">
    <property type="entry name" value="TPR_19"/>
    <property type="match status" value="1"/>
</dbReference>
<keyword evidence="2" id="KW-0802">TPR repeat</keyword>
<evidence type="ECO:0000313" key="3">
    <source>
        <dbReference type="EMBL" id="NMM47541.1"/>
    </source>
</evidence>
<proteinExistence type="predicted"/>
<accession>A0A848IWB2</accession>
<keyword evidence="1" id="KW-0677">Repeat</keyword>
<feature type="repeat" description="TPR" evidence="2">
    <location>
        <begin position="179"/>
        <end position="212"/>
    </location>
</feature>
<dbReference type="PANTHER" id="PTHR45188">
    <property type="entry name" value="DNAJ PROTEIN P58IPK HOMOLOG"/>
    <property type="match status" value="1"/>
</dbReference>
<comment type="caution">
    <text evidence="3">The sequence shown here is derived from an EMBL/GenBank/DDBJ whole genome shotgun (WGS) entry which is preliminary data.</text>
</comment>
<dbReference type="InterPro" id="IPR019734">
    <property type="entry name" value="TPR_rpt"/>
</dbReference>
<dbReference type="PROSITE" id="PS50005">
    <property type="entry name" value="TPR"/>
    <property type="match status" value="1"/>
</dbReference>
<sequence>MKLIFTRVIIFIMIIYTPAITFSQTFTMGKKCRELLNTANEALHNKSYNDALSQFTAFSDDCKTKDAKVLSAVGRAEAYNGLGQYDQAISEADAALKITKDRNLSAHFQKGVAYSKLGNTEASKSELAKVIELTENNQNTSERAANYALMAAIYDRQLGDRDSALIFLDQAMALDPDNTEFWIQKGEMYVMSGQYDEAFSAFDKAVAMGKADLDMYSIRSNTALRMVSDKYGTTKAKELKEKMTPDEKNLVCTELNKAIELGLEDMNKDMFAALVCK</sequence>
<dbReference type="AlphaFoldDB" id="A0A848IWB2"/>
<keyword evidence="4" id="KW-1185">Reference proteome</keyword>
<evidence type="ECO:0000256" key="1">
    <source>
        <dbReference type="ARBA" id="ARBA00022737"/>
    </source>
</evidence>
<organism evidence="3 4">
    <name type="scientific">Marinigracilibium pacificum</name>
    <dbReference type="NCBI Taxonomy" id="2729599"/>
    <lineage>
        <taxon>Bacteria</taxon>
        <taxon>Pseudomonadati</taxon>
        <taxon>Bacteroidota</taxon>
        <taxon>Cytophagia</taxon>
        <taxon>Cytophagales</taxon>
        <taxon>Flammeovirgaceae</taxon>
        <taxon>Marinigracilibium</taxon>
    </lineage>
</organism>
<dbReference type="Gene3D" id="1.25.40.10">
    <property type="entry name" value="Tetratricopeptide repeat domain"/>
    <property type="match status" value="2"/>
</dbReference>